<dbReference type="FunFam" id="3.40.50.2000:FF:000119">
    <property type="entry name" value="Glycosyl transferase group 1"/>
    <property type="match status" value="1"/>
</dbReference>
<feature type="domain" description="Glycosyltransferase subfamily 4-like N-terminal" evidence="3">
    <location>
        <begin position="16"/>
        <end position="169"/>
    </location>
</feature>
<evidence type="ECO:0000256" key="1">
    <source>
        <dbReference type="ARBA" id="ARBA00022679"/>
    </source>
</evidence>
<proteinExistence type="predicted"/>
<evidence type="ECO:0000313" key="5">
    <source>
        <dbReference type="Proteomes" id="UP000176233"/>
    </source>
</evidence>
<dbReference type="Gene3D" id="3.40.50.2000">
    <property type="entry name" value="Glycogen Phosphorylase B"/>
    <property type="match status" value="2"/>
</dbReference>
<gene>
    <name evidence="4" type="ORF">A2660_03260</name>
</gene>
<sequence length="367" mass="42084">MKIGVEAERANLPNPTGVERYAAELIKNFARLDSYNEYVLYFRTKPQQWFYDLPKNFSIKVIPFPKFWTQLRLSWEMIIHPVDVLFIPASALPLWHPKKSVVTFHDVAWRIYPQTFMPIMRRYLEWSSRFAVKSANQILAVSQVTKDDLIKFYQADPNKITVTHLGLDSTFQPKKYEEVQPVLDKYDLVYQKYVLFVGSIQPRKNIIRLVEGYQKIKQANHVEEKLVIAGGRGWLWEPILKKIKMVGLDGSTKYLDYVKQEDLPYLIAGAKLLTLTSLYEGFGLPPLEAMASGVPVVVSNVSSLPEVVGDAGRLVDPNSVDDIAAGLLEVLTNRNVQNEMIKKGLERSKQFTWEATARKTLEIFNSL</sequence>
<accession>A0A1F5NQ59</accession>
<reference evidence="4 5" key="1">
    <citation type="journal article" date="2016" name="Nat. Commun.">
        <title>Thousands of microbial genomes shed light on interconnected biogeochemical processes in an aquifer system.</title>
        <authorList>
            <person name="Anantharaman K."/>
            <person name="Brown C.T."/>
            <person name="Hug L.A."/>
            <person name="Sharon I."/>
            <person name="Castelle C.J."/>
            <person name="Probst A.J."/>
            <person name="Thomas B.C."/>
            <person name="Singh A."/>
            <person name="Wilkins M.J."/>
            <person name="Karaoz U."/>
            <person name="Brodie E.L."/>
            <person name="Williams K.H."/>
            <person name="Hubbard S.S."/>
            <person name="Banfield J.F."/>
        </authorList>
    </citation>
    <scope>NUCLEOTIDE SEQUENCE [LARGE SCALE GENOMIC DNA]</scope>
</reference>
<dbReference type="InterPro" id="IPR028098">
    <property type="entry name" value="Glyco_trans_4-like_N"/>
</dbReference>
<organism evidence="4 5">
    <name type="scientific">Candidatus Doudnabacteria bacterium RIFCSPHIGHO2_01_FULL_45_18</name>
    <dbReference type="NCBI Taxonomy" id="1817823"/>
    <lineage>
        <taxon>Bacteria</taxon>
        <taxon>Candidatus Doudnaibacteriota</taxon>
    </lineage>
</organism>
<dbReference type="InterPro" id="IPR001296">
    <property type="entry name" value="Glyco_trans_1"/>
</dbReference>
<evidence type="ECO:0000259" key="3">
    <source>
        <dbReference type="Pfam" id="PF13439"/>
    </source>
</evidence>
<evidence type="ECO:0008006" key="6">
    <source>
        <dbReference type="Google" id="ProtNLM"/>
    </source>
</evidence>
<evidence type="ECO:0000313" key="4">
    <source>
        <dbReference type="EMBL" id="OGE79825.1"/>
    </source>
</evidence>
<name>A0A1F5NQ59_9BACT</name>
<protein>
    <recommendedName>
        <fullName evidence="6">Glycosyl transferase family 1 domain-containing protein</fullName>
    </recommendedName>
</protein>
<evidence type="ECO:0000259" key="2">
    <source>
        <dbReference type="Pfam" id="PF00534"/>
    </source>
</evidence>
<dbReference type="Proteomes" id="UP000176233">
    <property type="component" value="Unassembled WGS sequence"/>
</dbReference>
<dbReference type="GO" id="GO:0016757">
    <property type="term" value="F:glycosyltransferase activity"/>
    <property type="evidence" value="ECO:0007669"/>
    <property type="project" value="InterPro"/>
</dbReference>
<keyword evidence="1" id="KW-0808">Transferase</keyword>
<dbReference type="CDD" id="cd03809">
    <property type="entry name" value="GT4_MtfB-like"/>
    <property type="match status" value="1"/>
</dbReference>
<dbReference type="PANTHER" id="PTHR46401">
    <property type="entry name" value="GLYCOSYLTRANSFERASE WBBK-RELATED"/>
    <property type="match status" value="1"/>
</dbReference>
<dbReference type="AlphaFoldDB" id="A0A1F5NQ59"/>
<dbReference type="GO" id="GO:0009103">
    <property type="term" value="P:lipopolysaccharide biosynthetic process"/>
    <property type="evidence" value="ECO:0007669"/>
    <property type="project" value="TreeGrafter"/>
</dbReference>
<dbReference type="PANTHER" id="PTHR46401:SF2">
    <property type="entry name" value="GLYCOSYLTRANSFERASE WBBK-RELATED"/>
    <property type="match status" value="1"/>
</dbReference>
<feature type="domain" description="Glycosyl transferase family 1" evidence="2">
    <location>
        <begin position="191"/>
        <end position="345"/>
    </location>
</feature>
<dbReference type="Pfam" id="PF00534">
    <property type="entry name" value="Glycos_transf_1"/>
    <property type="match status" value="1"/>
</dbReference>
<dbReference type="Pfam" id="PF13439">
    <property type="entry name" value="Glyco_transf_4"/>
    <property type="match status" value="1"/>
</dbReference>
<dbReference type="EMBL" id="MFEJ01000026">
    <property type="protein sequence ID" value="OGE79825.1"/>
    <property type="molecule type" value="Genomic_DNA"/>
</dbReference>
<comment type="caution">
    <text evidence="4">The sequence shown here is derived from an EMBL/GenBank/DDBJ whole genome shotgun (WGS) entry which is preliminary data.</text>
</comment>
<dbReference type="SUPFAM" id="SSF53756">
    <property type="entry name" value="UDP-Glycosyltransferase/glycogen phosphorylase"/>
    <property type="match status" value="1"/>
</dbReference>